<dbReference type="PANTHER" id="PTHR43873">
    <property type="entry name" value="COBYRINATE A,C-DIAMIDE SYNTHASE"/>
    <property type="match status" value="1"/>
</dbReference>
<keyword evidence="3 9" id="KW-0169">Cobalamin biosynthesis</keyword>
<dbReference type="GO" id="GO:0009236">
    <property type="term" value="P:cobalamin biosynthetic process"/>
    <property type="evidence" value="ECO:0007669"/>
    <property type="project" value="UniProtKB-UniRule"/>
</dbReference>
<dbReference type="GO" id="GO:0043802">
    <property type="term" value="F:hydrogenobyrinic acid a,c-diamide synthase (glutamine-hydrolysing) activity"/>
    <property type="evidence" value="ECO:0007669"/>
    <property type="project" value="UniProtKB-UniRule"/>
</dbReference>
<dbReference type="EC" id="6.3.5.9" evidence="9"/>
<dbReference type="Gene3D" id="3.40.50.300">
    <property type="entry name" value="P-loop containing nucleotide triphosphate hydrolases"/>
    <property type="match status" value="2"/>
</dbReference>
<proteinExistence type="inferred from homology"/>
<evidence type="ECO:0000256" key="6">
    <source>
        <dbReference type="ARBA" id="ARBA00022840"/>
    </source>
</evidence>
<dbReference type="RefSeq" id="WP_107108326.1">
    <property type="nucleotide sequence ID" value="NZ_JACHBI010000003.1"/>
</dbReference>
<feature type="site" description="Increases nucleophilicity of active site Cys" evidence="9">
    <location>
        <position position="426"/>
    </location>
</feature>
<dbReference type="GO" id="GO:0042242">
    <property type="term" value="F:cobyrinic acid a,c-diamide synthase activity"/>
    <property type="evidence" value="ECO:0007669"/>
    <property type="project" value="InterPro"/>
</dbReference>
<dbReference type="Pfam" id="PF01656">
    <property type="entry name" value="CbiA"/>
    <property type="match status" value="1"/>
</dbReference>
<dbReference type="GO" id="GO:0005524">
    <property type="term" value="F:ATP binding"/>
    <property type="evidence" value="ECO:0007669"/>
    <property type="project" value="UniProtKB-UniRule"/>
</dbReference>
<evidence type="ECO:0000256" key="4">
    <source>
        <dbReference type="ARBA" id="ARBA00022598"/>
    </source>
</evidence>
<dbReference type="PROSITE" id="PS51274">
    <property type="entry name" value="GATASE_COBBQ"/>
    <property type="match status" value="1"/>
</dbReference>
<evidence type="ECO:0000259" key="10">
    <source>
        <dbReference type="Pfam" id="PF01656"/>
    </source>
</evidence>
<comment type="catalytic activity">
    <reaction evidence="9">
        <text>hydrogenobyrinate + 2 L-glutamine + 2 ATP + 2 H2O = hydrogenobyrinate a,c-diamide + 2 L-glutamate + 2 ADP + 2 phosphate + 2 H(+)</text>
        <dbReference type="Rhea" id="RHEA:12544"/>
        <dbReference type="ChEBI" id="CHEBI:15377"/>
        <dbReference type="ChEBI" id="CHEBI:15378"/>
        <dbReference type="ChEBI" id="CHEBI:29985"/>
        <dbReference type="ChEBI" id="CHEBI:30616"/>
        <dbReference type="ChEBI" id="CHEBI:43474"/>
        <dbReference type="ChEBI" id="CHEBI:58359"/>
        <dbReference type="ChEBI" id="CHEBI:77873"/>
        <dbReference type="ChEBI" id="CHEBI:77874"/>
        <dbReference type="ChEBI" id="CHEBI:456216"/>
        <dbReference type="EC" id="6.3.5.9"/>
    </reaction>
</comment>
<comment type="caution">
    <text evidence="12">The sequence shown here is derived from an EMBL/GenBank/DDBJ whole genome shotgun (WGS) entry which is preliminary data.</text>
</comment>
<organism evidence="12 13">
    <name type="scientific">Rhizobium paranaense</name>
    <dbReference type="NCBI Taxonomy" id="1650438"/>
    <lineage>
        <taxon>Bacteria</taxon>
        <taxon>Pseudomonadati</taxon>
        <taxon>Pseudomonadota</taxon>
        <taxon>Alphaproteobacteria</taxon>
        <taxon>Hyphomicrobiales</taxon>
        <taxon>Rhizobiaceae</taxon>
        <taxon>Rhizobium/Agrobacterium group</taxon>
        <taxon>Rhizobium</taxon>
    </lineage>
</organism>
<feature type="domain" description="CobQ/CobB/MinD/ParA nucleotide binding" evidence="10">
    <location>
        <begin position="5"/>
        <end position="187"/>
    </location>
</feature>
<evidence type="ECO:0000313" key="12">
    <source>
        <dbReference type="EMBL" id="MBB5573565.1"/>
    </source>
</evidence>
<evidence type="ECO:0000256" key="2">
    <source>
        <dbReference type="ARBA" id="ARBA00006205"/>
    </source>
</evidence>
<evidence type="ECO:0000256" key="7">
    <source>
        <dbReference type="ARBA" id="ARBA00022842"/>
    </source>
</evidence>
<keyword evidence="5 9" id="KW-0547">Nucleotide-binding</keyword>
<dbReference type="AlphaFoldDB" id="A0A7W8XQ77"/>
<comment type="pathway">
    <text evidence="9">Cofactor biosynthesis; adenosylcobalamin biosynthesis; cob(II)yrinate a,c-diamide from precorrin-2 (aerobic route): step 9/10.</text>
</comment>
<feature type="domain" description="CobB/CobQ-like glutamine amidotransferase" evidence="11">
    <location>
        <begin position="243"/>
        <end position="428"/>
    </location>
</feature>
<comment type="similarity">
    <text evidence="9">Belongs to the CobB/CbiA family.</text>
</comment>
<dbReference type="InterPro" id="IPR029062">
    <property type="entry name" value="Class_I_gatase-like"/>
</dbReference>
<accession>A0A7W8XQ77</accession>
<gene>
    <name evidence="9" type="primary">cobB</name>
    <name evidence="12" type="ORF">GGD50_002178</name>
</gene>
<dbReference type="HAMAP" id="MF_00027">
    <property type="entry name" value="CobB_CbiA"/>
    <property type="match status" value="1"/>
</dbReference>
<dbReference type="InterPro" id="IPR027417">
    <property type="entry name" value="P-loop_NTPase"/>
</dbReference>
<evidence type="ECO:0000256" key="9">
    <source>
        <dbReference type="HAMAP-Rule" id="MF_00027"/>
    </source>
</evidence>
<dbReference type="PANTHER" id="PTHR43873:SF1">
    <property type="entry name" value="COBYRINATE A,C-DIAMIDE SYNTHASE"/>
    <property type="match status" value="1"/>
</dbReference>
<dbReference type="Proteomes" id="UP000549882">
    <property type="component" value="Unassembled WGS sequence"/>
</dbReference>
<keyword evidence="4 9" id="KW-0436">Ligase</keyword>
<dbReference type="Gene3D" id="3.40.50.880">
    <property type="match status" value="1"/>
</dbReference>
<feature type="active site" description="Nucleophile" evidence="9">
    <location>
        <position position="326"/>
    </location>
</feature>
<dbReference type="Pfam" id="PF07685">
    <property type="entry name" value="GATase_3"/>
    <property type="match status" value="1"/>
</dbReference>
<evidence type="ECO:0000259" key="11">
    <source>
        <dbReference type="Pfam" id="PF07685"/>
    </source>
</evidence>
<comment type="domain">
    <text evidence="9">Comprises of two domains. The C-terminal domain contains the binding site for glutamine and catalyzes the hydrolysis of this substrate to glutamate and ammonia. The N-terminal domain is anticipated to bind ATP and hydrogenobyrinate and catalyzes the ultimate synthesis of the diamide product. The ammonia produced via the glutaminase domain is probably translocated to the adjacent domain via a molecular tunnel, where it reacts with an activated intermediate.</text>
</comment>
<dbReference type="NCBIfam" id="NF002204">
    <property type="entry name" value="PRK01077.1"/>
    <property type="match status" value="1"/>
</dbReference>
<dbReference type="InterPro" id="IPR004484">
    <property type="entry name" value="CbiA/CobB_synth"/>
</dbReference>
<dbReference type="SUPFAM" id="SSF52317">
    <property type="entry name" value="Class I glutamine amidotransferase-like"/>
    <property type="match status" value="1"/>
</dbReference>
<keyword evidence="7 9" id="KW-0460">Magnesium</keyword>
<dbReference type="UniPathway" id="UPA00148">
    <property type="reaction ID" value="UER00220"/>
</dbReference>
<evidence type="ECO:0000313" key="13">
    <source>
        <dbReference type="Proteomes" id="UP000549882"/>
    </source>
</evidence>
<comment type="cofactor">
    <cofactor evidence="1 9">
        <name>Mg(2+)</name>
        <dbReference type="ChEBI" id="CHEBI:18420"/>
    </cofactor>
</comment>
<evidence type="ECO:0000256" key="3">
    <source>
        <dbReference type="ARBA" id="ARBA00022573"/>
    </source>
</evidence>
<keyword evidence="6 9" id="KW-0067">ATP-binding</keyword>
<dbReference type="EMBL" id="JACHBI010000003">
    <property type="protein sequence ID" value="MBB5573565.1"/>
    <property type="molecule type" value="Genomic_DNA"/>
</dbReference>
<dbReference type="SUPFAM" id="SSF52540">
    <property type="entry name" value="P-loop containing nucleoside triphosphate hydrolases"/>
    <property type="match status" value="1"/>
</dbReference>
<comment type="miscellaneous">
    <text evidence="9">The a and c carboxylates of hydrogenobyrinate are activated for nucleophilic attack via formation of a phosphorylated intermediate by ATP. CobB catalyzes first the amidation of the c-carboxylate, and then that of the a-carboxylate.</text>
</comment>
<sequence length="435" mass="46100">MSGLLIAAPSSGSGKTTVTLGLLRALRKRGIAVAPGKAGPDYIDPAFLAAASGSPCLNFDPWAMRPELISANSALHRAGGRMLVIEAMMGLFDGAADGSGTPADLAAFLGLSVVLVVDASRMSQSIAALVSGFANFRADVRIAGVVLNRVGSDRHEAMLRRALEAVRVPVAAVIRGDKGLTLPERHLGLVQAGEHAGLEEFIEHAAETVSEACDFGLLLRAAHLNIVRPSVANIARLMPFGQRIAVARDIAFAFCYEHMLLGWRRRGAEISFFSPLADEAPADDADAIYLPGGYPELHAGRLATASRFQEAIKAAAARGVRIYGECGGYMVLGDGLVDATGMRHEMLGLLPVVTSYEKRQRHLGYRRVVPLDGSFFDRPMTAHEFHYSTIVSEGAADRLFTVKDALGTDLGTAGLQRGNVAGSYMHLIDLAGDAA</sequence>
<evidence type="ECO:0000256" key="1">
    <source>
        <dbReference type="ARBA" id="ARBA00001946"/>
    </source>
</evidence>
<keyword evidence="13" id="KW-1185">Reference proteome</keyword>
<protein>
    <recommendedName>
        <fullName evidence="9">Hydrogenobyrinate a,c-diamide synthase</fullName>
        <ecNumber evidence="9">6.3.5.9</ecNumber>
    </recommendedName>
    <alternativeName>
        <fullName evidence="9">Hydrogenobyrinic acid a,c-diamide synthase</fullName>
    </alternativeName>
</protein>
<comment type="function">
    <text evidence="9">Catalyzes the ATP-dependent amidation of the two carboxylate groups at positions a and c of hydrogenobyrinate, using either L-glutamine or ammonia as the nitrogen source.</text>
</comment>
<evidence type="ECO:0000256" key="5">
    <source>
        <dbReference type="ARBA" id="ARBA00022741"/>
    </source>
</evidence>
<dbReference type="InterPro" id="IPR011698">
    <property type="entry name" value="GATase_3"/>
</dbReference>
<comment type="similarity">
    <text evidence="2">Belongs to the CobB/CobQ family. CobQ subfamily.</text>
</comment>
<reference evidence="12 13" key="1">
    <citation type="submission" date="2020-08" db="EMBL/GenBank/DDBJ databases">
        <title>Genomic Encyclopedia of Type Strains, Phase IV (KMG-V): Genome sequencing to study the core and pangenomes of soil and plant-associated prokaryotes.</title>
        <authorList>
            <person name="Whitman W."/>
        </authorList>
    </citation>
    <scope>NUCLEOTIDE SEQUENCE [LARGE SCALE GENOMIC DNA]</scope>
    <source>
        <strain evidence="12 13">SEMIA 4064</strain>
    </source>
</reference>
<evidence type="ECO:0000256" key="8">
    <source>
        <dbReference type="ARBA" id="ARBA00022962"/>
    </source>
</evidence>
<dbReference type="CDD" id="cd05388">
    <property type="entry name" value="CobB_N"/>
    <property type="match status" value="1"/>
</dbReference>
<name>A0A7W8XQ77_9HYPH</name>
<dbReference type="NCBIfam" id="TIGR00379">
    <property type="entry name" value="cobB"/>
    <property type="match status" value="1"/>
</dbReference>
<keyword evidence="8 9" id="KW-0315">Glutamine amidotransferase</keyword>
<dbReference type="InterPro" id="IPR002586">
    <property type="entry name" value="CobQ/CobB/MinD/ParA_Nub-bd_dom"/>
</dbReference>